<dbReference type="SMART" id="SM01120">
    <property type="entry name" value="Dak2"/>
    <property type="match status" value="1"/>
</dbReference>
<dbReference type="InterPro" id="IPR048394">
    <property type="entry name" value="FakA-like_M"/>
</dbReference>
<proteinExistence type="predicted"/>
<dbReference type="EMBL" id="WBMO01000001">
    <property type="protein sequence ID" value="MDV2475911.1"/>
    <property type="molecule type" value="Genomic_DNA"/>
</dbReference>
<dbReference type="InterPro" id="IPR050270">
    <property type="entry name" value="DegV_domain_contain"/>
</dbReference>
<accession>A0ABU3WPL9</accession>
<dbReference type="PANTHER" id="PTHR33434:SF4">
    <property type="entry name" value="PHOSPHATASE PROTEIN"/>
    <property type="match status" value="1"/>
</dbReference>
<dbReference type="Pfam" id="PF21645">
    <property type="entry name" value="FakA-like_M"/>
    <property type="match status" value="1"/>
</dbReference>
<dbReference type="Pfam" id="PF02734">
    <property type="entry name" value="Dak2"/>
    <property type="match status" value="1"/>
</dbReference>
<dbReference type="RefSeq" id="WP_378524267.1">
    <property type="nucleotide sequence ID" value="NZ_JBHWXO010000002.1"/>
</dbReference>
<feature type="compositionally biased region" description="Basic and acidic residues" evidence="1">
    <location>
        <begin position="231"/>
        <end position="240"/>
    </location>
</feature>
<dbReference type="SMART" id="SM01121">
    <property type="entry name" value="Dak1_2"/>
    <property type="match status" value="1"/>
</dbReference>
<gene>
    <name evidence="3" type="ORF">F8M49_12115</name>
</gene>
<comment type="caution">
    <text evidence="3">The sequence shown here is derived from an EMBL/GenBank/DDBJ whole genome shotgun (WGS) entry which is preliminary data.</text>
</comment>
<dbReference type="InterPro" id="IPR036117">
    <property type="entry name" value="DhaL_dom_sf"/>
</dbReference>
<evidence type="ECO:0000313" key="3">
    <source>
        <dbReference type="EMBL" id="MDV2475911.1"/>
    </source>
</evidence>
<keyword evidence="4" id="KW-1185">Reference proteome</keyword>
<dbReference type="PROSITE" id="PS51480">
    <property type="entry name" value="DHAL"/>
    <property type="match status" value="1"/>
</dbReference>
<sequence>MFEAGDVVDAPALRRWAELGLKAIEERRDEINVLNVFPVPDGDTGTNLLITVRSAVDWLHSSGTSQTAADVLDALARGAFTGARGNSGVILAQMLRGMADATATAEHLDAAGIARALDRAAVEVMRALSTPADGTIVSVLRAAAAGASRLGAGATPADVALAAADAAAAALQHTVTQLDVLAEAGVVDAGGLGLMILLDVFVEVVTGERPDRRLTLTTRPVPPVRSAARPDASRHDDTPARNDAAAHGGTVTHAVQDYEVMYFVSGSDDKRMETLRTRLDTLGDSVAVVGDGARTWSVHVHCCVPGAAVEAGLAAGSLHRIEITCFALDAVHRDNCDSELRQRPASAGRAVLAVVEGDGAAQLFEAEGAVVVRADRPMTIPGLLDAIRAVDAPEVLVLPNGSLSEQNLVAVGAAARDDHRAVMFLPSWSMVQGLASLAVHDAERESVDDAFTMTEAAATTRWGSLRIAQERALTWVGTCEPGNSLGLAGHDVVVIEHDLVAAGASLLDKILAAGGELVTMLVGSGAPDGLAEQLTAHLDAHHPEVEVVVYHGGQGSDLLQLGVE</sequence>
<dbReference type="Pfam" id="PF13684">
    <property type="entry name" value="FakA-like_C"/>
    <property type="match status" value="1"/>
</dbReference>
<dbReference type="Proteomes" id="UP001275440">
    <property type="component" value="Unassembled WGS sequence"/>
</dbReference>
<dbReference type="InterPro" id="IPR004007">
    <property type="entry name" value="DhaL_dom"/>
</dbReference>
<dbReference type="InterPro" id="IPR033470">
    <property type="entry name" value="FakA-like_C"/>
</dbReference>
<name>A0ABU3WPL9_9NOCA</name>
<dbReference type="InterPro" id="IPR019986">
    <property type="entry name" value="YloV-like"/>
</dbReference>
<organism evidence="3 4">
    <name type="scientific">Rhodococcus zopfii</name>
    <dbReference type="NCBI Taxonomy" id="43772"/>
    <lineage>
        <taxon>Bacteria</taxon>
        <taxon>Bacillati</taxon>
        <taxon>Actinomycetota</taxon>
        <taxon>Actinomycetes</taxon>
        <taxon>Mycobacteriales</taxon>
        <taxon>Nocardiaceae</taxon>
        <taxon>Rhodococcus</taxon>
    </lineage>
</organism>
<protein>
    <submittedName>
        <fullName evidence="3">DAK2 domain-containing protein</fullName>
    </submittedName>
</protein>
<dbReference type="PANTHER" id="PTHR33434">
    <property type="entry name" value="DEGV DOMAIN-CONTAINING PROTEIN DR_1986-RELATED"/>
    <property type="match status" value="1"/>
</dbReference>
<evidence type="ECO:0000256" key="1">
    <source>
        <dbReference type="SAM" id="MobiDB-lite"/>
    </source>
</evidence>
<reference evidence="3 4" key="1">
    <citation type="submission" date="2019-10" db="EMBL/GenBank/DDBJ databases">
        <title>Draft Genome Assembly of Rhodococcus zopfii DSM44189.</title>
        <authorList>
            <person name="Sutton J.M."/>
            <person name="Akob D.M."/>
            <person name="Bushman T.J."/>
        </authorList>
    </citation>
    <scope>NUCLEOTIDE SEQUENCE [LARGE SCALE GENOMIC DNA]</scope>
    <source>
        <strain evidence="3 4">DSM 44189</strain>
    </source>
</reference>
<dbReference type="SUPFAM" id="SSF101473">
    <property type="entry name" value="DhaL-like"/>
    <property type="match status" value="1"/>
</dbReference>
<evidence type="ECO:0000259" key="2">
    <source>
        <dbReference type="PROSITE" id="PS51480"/>
    </source>
</evidence>
<evidence type="ECO:0000313" key="4">
    <source>
        <dbReference type="Proteomes" id="UP001275440"/>
    </source>
</evidence>
<feature type="compositionally biased region" description="Low complexity" evidence="1">
    <location>
        <begin position="215"/>
        <end position="230"/>
    </location>
</feature>
<dbReference type="Gene3D" id="1.25.40.340">
    <property type="match status" value="1"/>
</dbReference>
<dbReference type="NCBIfam" id="TIGR03599">
    <property type="entry name" value="YloV"/>
    <property type="match status" value="1"/>
</dbReference>
<feature type="domain" description="DhaL" evidence="2">
    <location>
        <begin position="11"/>
        <end position="203"/>
    </location>
</feature>
<feature type="region of interest" description="Disordered" evidence="1">
    <location>
        <begin position="214"/>
        <end position="249"/>
    </location>
</feature>